<dbReference type="InterPro" id="IPR022642">
    <property type="entry name" value="CheR_C"/>
</dbReference>
<reference evidence="9 10" key="1">
    <citation type="submission" date="2021-05" db="EMBL/GenBank/DDBJ databases">
        <title>Roseococcus sp. XZZS9, whole genome shotgun sequencing project.</title>
        <authorList>
            <person name="Zhao G."/>
            <person name="Shen L."/>
        </authorList>
    </citation>
    <scope>NUCLEOTIDE SEQUENCE [LARGE SCALE GENOMIC DNA]</scope>
    <source>
        <strain evidence="9 10">XZZS9</strain>
    </source>
</reference>
<evidence type="ECO:0000259" key="8">
    <source>
        <dbReference type="PROSITE" id="PS50123"/>
    </source>
</evidence>
<feature type="domain" description="Response regulatory" evidence="7">
    <location>
        <begin position="1236"/>
        <end position="1350"/>
    </location>
</feature>
<dbReference type="InterPro" id="IPR000792">
    <property type="entry name" value="Tscrpt_reg_LuxR_C"/>
</dbReference>
<dbReference type="InterPro" id="IPR050903">
    <property type="entry name" value="Bact_Chemotaxis_MeTrfase"/>
</dbReference>
<comment type="caution">
    <text evidence="9">The sequence shown here is derived from an EMBL/GenBank/DDBJ whole genome shotgun (WGS) entry which is preliminary data.</text>
</comment>
<dbReference type="InterPro" id="IPR036388">
    <property type="entry name" value="WH-like_DNA-bd_sf"/>
</dbReference>
<dbReference type="SUPFAM" id="SSF53335">
    <property type="entry name" value="S-adenosyl-L-methionine-dependent methyltransferases"/>
    <property type="match status" value="1"/>
</dbReference>
<dbReference type="Pfam" id="PF00072">
    <property type="entry name" value="Response_reg"/>
    <property type="match status" value="2"/>
</dbReference>
<dbReference type="PROSITE" id="PS50109">
    <property type="entry name" value="HIS_KIN"/>
    <property type="match status" value="1"/>
</dbReference>
<gene>
    <name evidence="9" type="ORF">KHU32_13785</name>
</gene>
<dbReference type="Gene3D" id="3.40.50.150">
    <property type="entry name" value="Vaccinia Virus protein VP39"/>
    <property type="match status" value="1"/>
</dbReference>
<dbReference type="Pfam" id="PF00196">
    <property type="entry name" value="GerE"/>
    <property type="match status" value="1"/>
</dbReference>
<evidence type="ECO:0000256" key="3">
    <source>
        <dbReference type="PROSITE-ProRule" id="PRU00169"/>
    </source>
</evidence>
<dbReference type="SUPFAM" id="SSF46894">
    <property type="entry name" value="C-terminal effector domain of the bipartite response regulators"/>
    <property type="match status" value="1"/>
</dbReference>
<dbReference type="CDD" id="cd00156">
    <property type="entry name" value="REC"/>
    <property type="match status" value="1"/>
</dbReference>
<dbReference type="PROSITE" id="PS00622">
    <property type="entry name" value="HTH_LUXR_1"/>
    <property type="match status" value="1"/>
</dbReference>
<dbReference type="Pfam" id="PF13596">
    <property type="entry name" value="PAS_10"/>
    <property type="match status" value="1"/>
</dbReference>
<evidence type="ECO:0000256" key="4">
    <source>
        <dbReference type="SAM" id="Coils"/>
    </source>
</evidence>
<dbReference type="PROSITE" id="PS50123">
    <property type="entry name" value="CHER"/>
    <property type="match status" value="1"/>
</dbReference>
<sequence>MNADSPSTCLAEIIVTLQAEGLEKAADLLAVLPLGRRMGFVLFLDTQEQVAQLTKQLSTSPPLPAVTAADGMPILADQLHVSAAGAFNVTAGALHALAPASRSDPRAAFDDMLRDLAMSHGAKAVAIMPRASRQLPGAELFREAGGHLIDAELALRHAGWAEELFQGETTPPARLDPKSVEARPLRARRAARRAIPPSESPRMDAAIGAASQKPEGLLGDPADLAMLEERFLPALAAARAPASAHLRVWVPGCGTGEAAYAIAMAANAAAIQAGLALQVLASDPSAAAIDQARRGIYPREAVAKIPPSHVGRYLREQDGEWRVEDALRSRIVFGTHELLHDPPFSRIDLIACPSLPGALLPATRSRVLGAFRFALNPAGLLYLPEGEEVPADAGFDPISVRPHLLRRIAAMDSARAPARRNASAQAMPQDLALAKRAAAEEFNPAAILIDAARGVAATVGPVERFAEVAIGDTPEDLLSHAAPWLRRGLSHAVTKAWRTGQDQSWQALRPGTDSIAQPVAIRARHLRDGDRALLLVSLHELPVAAPAGAPQPSRPIDPDLAEESETLREAIESQRLQLAALRQQASLAREEALSLQEELASAHAQLEEERRRQRGVERLQDILRSCGIAMLVLDPALSIRFFTSSPLLPFRMIPGDIGRPLADIAPLVDDPDLLEGAARVLATRGTASRELEGPDGAWLMRRIHPCLDRHEAVTGLVVTYADIRETKAAGNRADALRGMAADIVQSYGRPVVMMDANLHVVFANDAFHETFGSDDGHDDENTLRLLIGPALRAVPHLATFLTGRDDRFERIEDCVIQATLPAMGLRTLRLAVSRVPPGRTLIVVEDVTERVVATAGLEKAKAAAERANREKSRLLATISQELRPSLRDIEELSQGLREPEGPAGLTPKQRGLEIGLREMSGILDALQDGARLDLGTFNMSSSTFALGALLEEIDLDFTQEVRARGLRWRVLASERVVVSDAQLLHQVLRNLISVLLRYTATGRILVGCRRRGELLGLEVWSEGLQIPLPVLRASFDPRVDGPAFGESADASRFGLEVAHRLSELLGHPIRLETRVPGTPAFIMELPTAARPATRLLSGGDQEGQRPILIVGEMSMLADSLRLLLEQDGYTAMLATDAPYAIGLAVEHPPALIVAEYELPGRLTGLDLARRIGDTQDPPPPAILLTGDLPAALLHDIASADFTHVPESIRPEELLELIRRQLPRASAPATMPASLGRIFIVNSDATSRLAMGEWLQNHGWVTECFASAEVFLDSDTPERRGCVLVDWSLAGMGGLALLGILRPLSHRLPVIMLAEQGDIRLAVRAISEGAIDFIKRPVQYDALLRSIEKAMLKVAASAQHQASRTELTVRLASLTQRQREILERIVAGMPNKIIAAELNLSQRTVENHRAALMSKLGARSLSELIRIVVAAP</sequence>
<evidence type="ECO:0000313" key="10">
    <source>
        <dbReference type="Proteomes" id="UP000766336"/>
    </source>
</evidence>
<dbReference type="InterPro" id="IPR035965">
    <property type="entry name" value="PAS-like_dom_sf"/>
</dbReference>
<dbReference type="PANTHER" id="PTHR24422">
    <property type="entry name" value="CHEMOTAXIS PROTEIN METHYLTRANSFERASE"/>
    <property type="match status" value="1"/>
</dbReference>
<dbReference type="PROSITE" id="PS50043">
    <property type="entry name" value="HTH_LUXR_2"/>
    <property type="match status" value="1"/>
</dbReference>
<keyword evidence="4" id="KW-0175">Coiled coil</keyword>
<name>A0ABS5QGF3_9PROT</name>
<dbReference type="Gene3D" id="1.10.10.10">
    <property type="entry name" value="Winged helix-like DNA-binding domain superfamily/Winged helix DNA-binding domain"/>
    <property type="match status" value="1"/>
</dbReference>
<dbReference type="Gene3D" id="1.10.287.130">
    <property type="match status" value="1"/>
</dbReference>
<dbReference type="SMART" id="SM00138">
    <property type="entry name" value="MeTrc"/>
    <property type="match status" value="1"/>
</dbReference>
<dbReference type="SMART" id="SM00387">
    <property type="entry name" value="HATPase_c"/>
    <property type="match status" value="1"/>
</dbReference>
<dbReference type="CDD" id="cd06170">
    <property type="entry name" value="LuxR_C_like"/>
    <property type="match status" value="1"/>
</dbReference>
<evidence type="ECO:0000256" key="2">
    <source>
        <dbReference type="ARBA" id="ARBA00023125"/>
    </source>
</evidence>
<dbReference type="Gene3D" id="3.30.565.10">
    <property type="entry name" value="Histidine kinase-like ATPase, C-terminal domain"/>
    <property type="match status" value="1"/>
</dbReference>
<feature type="coiled-coil region" evidence="4">
    <location>
        <begin position="564"/>
        <end position="612"/>
    </location>
</feature>
<dbReference type="InterPro" id="IPR001789">
    <property type="entry name" value="Sig_transdc_resp-reg_receiver"/>
</dbReference>
<feature type="domain" description="HTH luxR-type" evidence="5">
    <location>
        <begin position="1366"/>
        <end position="1431"/>
    </location>
</feature>
<organism evidence="9 10">
    <name type="scientific">Roseococcus pinisoli</name>
    <dbReference type="NCBI Taxonomy" id="2835040"/>
    <lineage>
        <taxon>Bacteria</taxon>
        <taxon>Pseudomonadati</taxon>
        <taxon>Pseudomonadota</taxon>
        <taxon>Alphaproteobacteria</taxon>
        <taxon>Acetobacterales</taxon>
        <taxon>Roseomonadaceae</taxon>
        <taxon>Roseococcus</taxon>
    </lineage>
</organism>
<evidence type="ECO:0000259" key="6">
    <source>
        <dbReference type="PROSITE" id="PS50109"/>
    </source>
</evidence>
<evidence type="ECO:0000259" key="5">
    <source>
        <dbReference type="PROSITE" id="PS50043"/>
    </source>
</evidence>
<dbReference type="PANTHER" id="PTHR24422:SF27">
    <property type="entry name" value="PROTEIN-GLUTAMATE O-METHYLTRANSFERASE"/>
    <property type="match status" value="1"/>
</dbReference>
<protein>
    <submittedName>
        <fullName evidence="9">Response regulator</fullName>
    </submittedName>
</protein>
<keyword evidence="2" id="KW-0238">DNA-binding</keyword>
<dbReference type="SUPFAM" id="SSF55785">
    <property type="entry name" value="PYP-like sensor domain (PAS domain)"/>
    <property type="match status" value="1"/>
</dbReference>
<dbReference type="Pfam" id="PF02518">
    <property type="entry name" value="HATPase_c"/>
    <property type="match status" value="1"/>
</dbReference>
<dbReference type="InterPro" id="IPR036890">
    <property type="entry name" value="HATPase_C_sf"/>
</dbReference>
<comment type="caution">
    <text evidence="3">Lacks conserved residue(s) required for the propagation of feature annotation.</text>
</comment>
<evidence type="ECO:0000313" key="9">
    <source>
        <dbReference type="EMBL" id="MBS7812017.1"/>
    </source>
</evidence>
<dbReference type="InterPro" id="IPR003594">
    <property type="entry name" value="HATPase_dom"/>
</dbReference>
<evidence type="ECO:0000256" key="1">
    <source>
        <dbReference type="ARBA" id="ARBA00022500"/>
    </source>
</evidence>
<dbReference type="SUPFAM" id="SSF52172">
    <property type="entry name" value="CheY-like"/>
    <property type="match status" value="2"/>
</dbReference>
<dbReference type="SMART" id="SM00421">
    <property type="entry name" value="HTH_LUXR"/>
    <property type="match status" value="1"/>
</dbReference>
<accession>A0ABS5QGF3</accession>
<evidence type="ECO:0000259" key="7">
    <source>
        <dbReference type="PROSITE" id="PS50110"/>
    </source>
</evidence>
<dbReference type="InterPro" id="IPR029063">
    <property type="entry name" value="SAM-dependent_MTases_sf"/>
</dbReference>
<dbReference type="PROSITE" id="PS50110">
    <property type="entry name" value="RESPONSE_REGULATORY"/>
    <property type="match status" value="2"/>
</dbReference>
<dbReference type="InterPro" id="IPR011006">
    <property type="entry name" value="CheY-like_superfamily"/>
</dbReference>
<dbReference type="Gene3D" id="3.40.50.180">
    <property type="entry name" value="Methylesterase CheB, C-terminal domain"/>
    <property type="match status" value="1"/>
</dbReference>
<keyword evidence="1" id="KW-0145">Chemotaxis</keyword>
<dbReference type="InterPro" id="IPR000780">
    <property type="entry name" value="CheR_MeTrfase"/>
</dbReference>
<dbReference type="InterPro" id="IPR005467">
    <property type="entry name" value="His_kinase_dom"/>
</dbReference>
<feature type="domain" description="Response regulatory" evidence="7">
    <location>
        <begin position="1106"/>
        <end position="1221"/>
    </location>
</feature>
<dbReference type="InterPro" id="IPR035909">
    <property type="entry name" value="CheB_C"/>
</dbReference>
<keyword evidence="10" id="KW-1185">Reference proteome</keyword>
<feature type="domain" description="Histidine kinase" evidence="6">
    <location>
        <begin position="877"/>
        <end position="1089"/>
    </location>
</feature>
<feature type="domain" description="CheR-type methyltransferase" evidence="8">
    <location>
        <begin position="220"/>
        <end position="390"/>
    </location>
</feature>
<dbReference type="RefSeq" id="WP_213670654.1">
    <property type="nucleotide sequence ID" value="NZ_JAHCDA010000002.1"/>
</dbReference>
<feature type="modified residue" description="4-aspartylphosphate" evidence="3">
    <location>
        <position position="1285"/>
    </location>
</feature>
<dbReference type="SMART" id="SM00448">
    <property type="entry name" value="REC"/>
    <property type="match status" value="2"/>
</dbReference>
<dbReference type="PRINTS" id="PR00038">
    <property type="entry name" value="HTHLUXR"/>
</dbReference>
<dbReference type="EMBL" id="JAHCDA010000002">
    <property type="protein sequence ID" value="MBS7812017.1"/>
    <property type="molecule type" value="Genomic_DNA"/>
</dbReference>
<dbReference type="PRINTS" id="PR00996">
    <property type="entry name" value="CHERMTFRASE"/>
</dbReference>
<keyword evidence="3" id="KW-0597">Phosphoprotein</keyword>
<dbReference type="Gene3D" id="3.30.450.20">
    <property type="entry name" value="PAS domain"/>
    <property type="match status" value="1"/>
</dbReference>
<dbReference type="Gene3D" id="3.40.50.2300">
    <property type="match status" value="2"/>
</dbReference>
<dbReference type="Pfam" id="PF01739">
    <property type="entry name" value="CheR"/>
    <property type="match status" value="1"/>
</dbReference>
<dbReference type="SUPFAM" id="SSF55874">
    <property type="entry name" value="ATPase domain of HSP90 chaperone/DNA topoisomerase II/histidine kinase"/>
    <property type="match status" value="1"/>
</dbReference>
<dbReference type="Proteomes" id="UP000766336">
    <property type="component" value="Unassembled WGS sequence"/>
</dbReference>
<dbReference type="InterPro" id="IPR016032">
    <property type="entry name" value="Sig_transdc_resp-reg_C-effctor"/>
</dbReference>
<proteinExistence type="predicted"/>